<feature type="transmembrane region" description="Helical" evidence="6">
    <location>
        <begin position="7"/>
        <end position="27"/>
    </location>
</feature>
<dbReference type="Pfam" id="PF00892">
    <property type="entry name" value="EamA"/>
    <property type="match status" value="2"/>
</dbReference>
<feature type="transmembrane region" description="Helical" evidence="6">
    <location>
        <begin position="202"/>
        <end position="226"/>
    </location>
</feature>
<comment type="similarity">
    <text evidence="2">Belongs to the EamA transporter family.</text>
</comment>
<evidence type="ECO:0000259" key="7">
    <source>
        <dbReference type="Pfam" id="PF00892"/>
    </source>
</evidence>
<reference evidence="8" key="1">
    <citation type="journal article" date="2014" name="Int. J. Syst. Evol. Microbiol.">
        <title>Complete genome sequence of Corynebacterium casei LMG S-19264T (=DSM 44701T), isolated from a smear-ripened cheese.</title>
        <authorList>
            <consortium name="US DOE Joint Genome Institute (JGI-PGF)"/>
            <person name="Walter F."/>
            <person name="Albersmeier A."/>
            <person name="Kalinowski J."/>
            <person name="Ruckert C."/>
        </authorList>
    </citation>
    <scope>NUCLEOTIDE SEQUENCE</scope>
    <source>
        <strain evidence="8">CGMCC 1.16067</strain>
    </source>
</reference>
<sequence>MTFRDSAAATLVAVIWGFNFVVIDWGMAGIPPLLFLAVRFVVVVVPAVFLVPRPAASWRVVAAVGAFMSLGQFSLLYLSIAAGMPPGLAGLVLQAQVVFTVVIAAGALREVPTRHQVVGILIGATGLLVVALGRGGQTPGIALLLCLAAALSWGVGNTVSRASGVAGGLSLTVWSALVVPVPALALSLVVDGPGGVLDGARAFGWHAALGTAYTALLASLVGYGIFNTLLSRNPPSAVVPWVLLVPPVSITSAWLALGDVPTPAELGGGAVMLTGVLVTMMGGRRLASTTPVSAAVDAAPAGR</sequence>
<accession>A0A917BPB3</accession>
<comment type="caution">
    <text evidence="8">The sequence shown here is derived from an EMBL/GenBank/DDBJ whole genome shotgun (WGS) entry which is preliminary data.</text>
</comment>
<evidence type="ECO:0000313" key="8">
    <source>
        <dbReference type="EMBL" id="GGF53742.1"/>
    </source>
</evidence>
<dbReference type="GO" id="GO:0016020">
    <property type="term" value="C:membrane"/>
    <property type="evidence" value="ECO:0007669"/>
    <property type="project" value="UniProtKB-SubCell"/>
</dbReference>
<feature type="transmembrane region" description="Helical" evidence="6">
    <location>
        <begin position="117"/>
        <end position="135"/>
    </location>
</feature>
<evidence type="ECO:0000256" key="5">
    <source>
        <dbReference type="ARBA" id="ARBA00023136"/>
    </source>
</evidence>
<dbReference type="AlphaFoldDB" id="A0A917BPB3"/>
<gene>
    <name evidence="8" type="ORF">GCM10011519_29570</name>
</gene>
<feature type="transmembrane region" description="Helical" evidence="6">
    <location>
        <begin position="263"/>
        <end position="283"/>
    </location>
</feature>
<comment type="subcellular location">
    <subcellularLocation>
        <location evidence="1">Membrane</location>
        <topology evidence="1">Multi-pass membrane protein</topology>
    </subcellularLocation>
</comment>
<dbReference type="InterPro" id="IPR000620">
    <property type="entry name" value="EamA_dom"/>
</dbReference>
<dbReference type="RefSeq" id="WP_188780462.1">
    <property type="nucleotide sequence ID" value="NZ_BMKQ01000001.1"/>
</dbReference>
<feature type="transmembrane region" description="Helical" evidence="6">
    <location>
        <begin position="88"/>
        <end position="108"/>
    </location>
</feature>
<feature type="domain" description="EamA" evidence="7">
    <location>
        <begin position="9"/>
        <end position="131"/>
    </location>
</feature>
<evidence type="ECO:0000256" key="3">
    <source>
        <dbReference type="ARBA" id="ARBA00022692"/>
    </source>
</evidence>
<evidence type="ECO:0000256" key="4">
    <source>
        <dbReference type="ARBA" id="ARBA00022989"/>
    </source>
</evidence>
<evidence type="ECO:0000256" key="2">
    <source>
        <dbReference type="ARBA" id="ARBA00007362"/>
    </source>
</evidence>
<feature type="transmembrane region" description="Helical" evidence="6">
    <location>
        <begin position="238"/>
        <end position="257"/>
    </location>
</feature>
<feature type="domain" description="EamA" evidence="7">
    <location>
        <begin position="141"/>
        <end position="280"/>
    </location>
</feature>
<evidence type="ECO:0000256" key="6">
    <source>
        <dbReference type="SAM" id="Phobius"/>
    </source>
</evidence>
<feature type="transmembrane region" description="Helical" evidence="6">
    <location>
        <begin position="141"/>
        <end position="159"/>
    </location>
</feature>
<dbReference type="PANTHER" id="PTHR32322">
    <property type="entry name" value="INNER MEMBRANE TRANSPORTER"/>
    <property type="match status" value="1"/>
</dbReference>
<dbReference type="EMBL" id="BMKQ01000001">
    <property type="protein sequence ID" value="GGF53742.1"/>
    <property type="molecule type" value="Genomic_DNA"/>
</dbReference>
<reference evidence="8" key="2">
    <citation type="submission" date="2020-09" db="EMBL/GenBank/DDBJ databases">
        <authorList>
            <person name="Sun Q."/>
            <person name="Zhou Y."/>
        </authorList>
    </citation>
    <scope>NUCLEOTIDE SEQUENCE</scope>
    <source>
        <strain evidence="8">CGMCC 1.16067</strain>
    </source>
</reference>
<keyword evidence="5 6" id="KW-0472">Membrane</keyword>
<name>A0A917BPB3_9ACTN</name>
<dbReference type="InterPro" id="IPR037185">
    <property type="entry name" value="EmrE-like"/>
</dbReference>
<keyword evidence="3 6" id="KW-0812">Transmembrane</keyword>
<organism evidence="8 9">
    <name type="scientific">Marmoricola endophyticus</name>
    <dbReference type="NCBI Taxonomy" id="2040280"/>
    <lineage>
        <taxon>Bacteria</taxon>
        <taxon>Bacillati</taxon>
        <taxon>Actinomycetota</taxon>
        <taxon>Actinomycetes</taxon>
        <taxon>Propionibacteriales</taxon>
        <taxon>Nocardioidaceae</taxon>
        <taxon>Marmoricola</taxon>
    </lineage>
</organism>
<keyword evidence="9" id="KW-1185">Reference proteome</keyword>
<keyword evidence="4 6" id="KW-1133">Transmembrane helix</keyword>
<dbReference type="InterPro" id="IPR050638">
    <property type="entry name" value="AA-Vitamin_Transporters"/>
</dbReference>
<feature type="transmembrane region" description="Helical" evidence="6">
    <location>
        <begin position="58"/>
        <end position="82"/>
    </location>
</feature>
<dbReference type="PANTHER" id="PTHR32322:SF9">
    <property type="entry name" value="AMINO-ACID METABOLITE EFFLUX PUMP-RELATED"/>
    <property type="match status" value="1"/>
</dbReference>
<feature type="transmembrane region" description="Helical" evidence="6">
    <location>
        <begin position="33"/>
        <end position="51"/>
    </location>
</feature>
<feature type="transmembrane region" description="Helical" evidence="6">
    <location>
        <begin position="171"/>
        <end position="190"/>
    </location>
</feature>
<evidence type="ECO:0000256" key="1">
    <source>
        <dbReference type="ARBA" id="ARBA00004141"/>
    </source>
</evidence>
<protein>
    <submittedName>
        <fullName evidence="8">Membrane protein</fullName>
    </submittedName>
</protein>
<proteinExistence type="inferred from homology"/>
<dbReference type="Proteomes" id="UP000649179">
    <property type="component" value="Unassembled WGS sequence"/>
</dbReference>
<evidence type="ECO:0000313" key="9">
    <source>
        <dbReference type="Proteomes" id="UP000649179"/>
    </source>
</evidence>
<dbReference type="SUPFAM" id="SSF103481">
    <property type="entry name" value="Multidrug resistance efflux transporter EmrE"/>
    <property type="match status" value="2"/>
</dbReference>